<keyword evidence="1" id="KW-0413">Isomerase</keyword>
<dbReference type="InterPro" id="IPR052996">
    <property type="entry name" value="Carb_Metab_Mutarotase"/>
</dbReference>
<organism evidence="1 2">
    <name type="scientific">Pseudoxanthomonas sacheonensis</name>
    <dbReference type="NCBI Taxonomy" id="443615"/>
    <lineage>
        <taxon>Bacteria</taxon>
        <taxon>Pseudomonadati</taxon>
        <taxon>Pseudomonadota</taxon>
        <taxon>Gammaproteobacteria</taxon>
        <taxon>Lysobacterales</taxon>
        <taxon>Lysobacteraceae</taxon>
        <taxon>Pseudoxanthomonas</taxon>
    </lineage>
</organism>
<accession>A0ABU1RPM4</accession>
<dbReference type="Pfam" id="PF05336">
    <property type="entry name" value="rhaM"/>
    <property type="match status" value="1"/>
</dbReference>
<reference evidence="1 2" key="1">
    <citation type="submission" date="2023-07" db="EMBL/GenBank/DDBJ databases">
        <title>Sorghum-associated microbial communities from plants grown in Nebraska, USA.</title>
        <authorList>
            <person name="Schachtman D."/>
        </authorList>
    </citation>
    <scope>NUCLEOTIDE SEQUENCE [LARGE SCALE GENOMIC DNA]</scope>
    <source>
        <strain evidence="1 2">BE107</strain>
    </source>
</reference>
<keyword evidence="2" id="KW-1185">Reference proteome</keyword>
<dbReference type="EC" id="5.1.3.32" evidence="1"/>
<dbReference type="GO" id="GO:0062192">
    <property type="term" value="F:L-rhamnose mutarotase activity"/>
    <property type="evidence" value="ECO:0007669"/>
    <property type="project" value="UniProtKB-EC"/>
</dbReference>
<evidence type="ECO:0000313" key="1">
    <source>
        <dbReference type="EMBL" id="MDR6840721.1"/>
    </source>
</evidence>
<protein>
    <submittedName>
        <fullName evidence="1">L-rhamnose mutarotase</fullName>
        <ecNumber evidence="1">5.1.3.32</ecNumber>
    </submittedName>
</protein>
<gene>
    <name evidence="1" type="ORF">J2W94_000985</name>
</gene>
<dbReference type="Gene3D" id="3.30.70.100">
    <property type="match status" value="1"/>
</dbReference>
<sequence>MPRLYYALDLHDDPALIAEYERWHSPEAIWPEIVESIAAAGVRDMEIYRVDDRLVLTMDVDEDYSAEAKAAADNANPRVQAWEALMSTFQKPLPGSAPGGEKWRPMVRIFSLAQSRNADDGSTAPPSGS</sequence>
<name>A0ABU1RPM4_9GAMM</name>
<dbReference type="EMBL" id="JAVDTT010000001">
    <property type="protein sequence ID" value="MDR6840721.1"/>
    <property type="molecule type" value="Genomic_DNA"/>
</dbReference>
<proteinExistence type="predicted"/>
<dbReference type="Proteomes" id="UP001254759">
    <property type="component" value="Unassembled WGS sequence"/>
</dbReference>
<dbReference type="RefSeq" id="WP_310090736.1">
    <property type="nucleotide sequence ID" value="NZ_JAVDTT010000001.1"/>
</dbReference>
<dbReference type="InterPro" id="IPR008000">
    <property type="entry name" value="Rham/fucose_mutarotase"/>
</dbReference>
<dbReference type="SUPFAM" id="SSF54909">
    <property type="entry name" value="Dimeric alpha+beta barrel"/>
    <property type="match status" value="1"/>
</dbReference>
<dbReference type="InterPro" id="IPR011008">
    <property type="entry name" value="Dimeric_a/b-barrel"/>
</dbReference>
<comment type="caution">
    <text evidence="1">The sequence shown here is derived from an EMBL/GenBank/DDBJ whole genome shotgun (WGS) entry which is preliminary data.</text>
</comment>
<dbReference type="PANTHER" id="PTHR43239">
    <property type="entry name" value="UPF0734 PROTEIN DDB_G0273871/DDB_G0273177"/>
    <property type="match status" value="1"/>
</dbReference>
<evidence type="ECO:0000313" key="2">
    <source>
        <dbReference type="Proteomes" id="UP001254759"/>
    </source>
</evidence>
<dbReference type="PANTHER" id="PTHR43239:SF1">
    <property type="entry name" value="UPF0734 PROTEIN DDB_G0273871_DDB_G0273177"/>
    <property type="match status" value="1"/>
</dbReference>